<comment type="cofactor">
    <cofactor evidence="10">
        <name>[2Fe-2S] cluster</name>
        <dbReference type="ChEBI" id="CHEBI:190135"/>
    </cofactor>
</comment>
<dbReference type="PANTHER" id="PTHR43105">
    <property type="entry name" value="RESPIRATORY NITRATE REDUCTASE"/>
    <property type="match status" value="1"/>
</dbReference>
<dbReference type="PROSITE" id="PS51085">
    <property type="entry name" value="2FE2S_FER_2"/>
    <property type="match status" value="1"/>
</dbReference>
<dbReference type="Pfam" id="PF10588">
    <property type="entry name" value="NADH-G_4Fe-4S_3"/>
    <property type="match status" value="1"/>
</dbReference>
<dbReference type="GO" id="GO:0008137">
    <property type="term" value="F:NADH dehydrogenase (ubiquinone) activity"/>
    <property type="evidence" value="ECO:0007669"/>
    <property type="project" value="InterPro"/>
</dbReference>
<dbReference type="CDD" id="cd02775">
    <property type="entry name" value="MopB_CT"/>
    <property type="match status" value="1"/>
</dbReference>
<dbReference type="Proteomes" id="UP000063234">
    <property type="component" value="Chromosome"/>
</dbReference>
<evidence type="ECO:0000256" key="6">
    <source>
        <dbReference type="ARBA" id="ARBA00022967"/>
    </source>
</evidence>
<dbReference type="OrthoDB" id="9803192at2"/>
<proteinExistence type="inferred from homology"/>
<dbReference type="InterPro" id="IPR050123">
    <property type="entry name" value="Prok_molybdopt-oxidoreductase"/>
</dbReference>
<evidence type="ECO:0000256" key="7">
    <source>
        <dbReference type="ARBA" id="ARBA00023004"/>
    </source>
</evidence>
<dbReference type="STRING" id="1298851.TST_0204"/>
<dbReference type="Gene3D" id="3.30.70.20">
    <property type="match status" value="1"/>
</dbReference>
<reference evidence="15" key="1">
    <citation type="journal article" date="2018" name="Science">
        <title>A primordial and reversible TCA cycle in a facultatively chemolithoautotrophic thermophile.</title>
        <authorList>
            <person name="Nunoura T."/>
            <person name="Chikaraishi Y."/>
            <person name="Izaki R."/>
            <person name="Suwa T."/>
            <person name="Sato T."/>
            <person name="Harada T."/>
            <person name="Mori K."/>
            <person name="Kato Y."/>
            <person name="Miyazaki M."/>
            <person name="Shimamura S."/>
            <person name="Yanagawa K."/>
            <person name="Shuto A."/>
            <person name="Ohkouchi N."/>
            <person name="Fujita N."/>
            <person name="Takaki Y."/>
            <person name="Atomi H."/>
            <person name="Takai K."/>
        </authorList>
    </citation>
    <scope>NUCLEOTIDE SEQUENCE [LARGE SCALE GENOMIC DNA]</scope>
    <source>
        <strain evidence="15">DSM 17441 / JCM 13301 / NBRC 103674 / ABI70S6</strain>
    </source>
</reference>
<evidence type="ECO:0000256" key="1">
    <source>
        <dbReference type="ARBA" id="ARBA00001966"/>
    </source>
</evidence>
<evidence type="ECO:0000256" key="8">
    <source>
        <dbReference type="ARBA" id="ARBA00023014"/>
    </source>
</evidence>
<dbReference type="SMART" id="SM00929">
    <property type="entry name" value="NADH-G_4Fe-4S_3"/>
    <property type="match status" value="1"/>
</dbReference>
<dbReference type="AlphaFoldDB" id="A0A0S3QRR4"/>
<feature type="domain" description="2Fe-2S ferredoxin-type" evidence="11">
    <location>
        <begin position="2"/>
        <end position="80"/>
    </location>
</feature>
<dbReference type="SUPFAM" id="SSF53706">
    <property type="entry name" value="Formate dehydrogenase/DMSO reductase, domains 1-3"/>
    <property type="match status" value="1"/>
</dbReference>
<dbReference type="GO" id="GO:0051537">
    <property type="term" value="F:2 iron, 2 sulfur cluster binding"/>
    <property type="evidence" value="ECO:0007669"/>
    <property type="project" value="UniProtKB-KW"/>
</dbReference>
<evidence type="ECO:0000256" key="5">
    <source>
        <dbReference type="ARBA" id="ARBA00022723"/>
    </source>
</evidence>
<evidence type="ECO:0000256" key="3">
    <source>
        <dbReference type="ARBA" id="ARBA00022485"/>
    </source>
</evidence>
<keyword evidence="9" id="KW-0520">NAD</keyword>
<dbReference type="PROSITE" id="PS51669">
    <property type="entry name" value="4FE4S_MOW_BIS_MGD"/>
    <property type="match status" value="1"/>
</dbReference>
<evidence type="ECO:0000256" key="9">
    <source>
        <dbReference type="ARBA" id="ARBA00023027"/>
    </source>
</evidence>
<sequence length="739" mass="82148">MSMVKVTIDGITVEVPAEATILQAAMKAGVDIPYFCYHPFLKPAGLCRMCLVEVEGVPKLQPACVTQVRDGMVVKTNTERVKIAREGIIEFQLLHHPLDCPICDQAGECQLQDITFRYGKTTSRFVDEKELYPTKFYGPLIVHEQSRCILCKRCVRFSTEVMGGADWNVYWRAAHSLIGSYESDKVANYFTGNLVEVCPVGAITSRLYRYKTRIWKLDFTRSVCDHCEIGCFLDLGVRESQLFKVKHNMADPTPWICDKGYYAFDFVNHAERILYPLKRNGEKMVVEKPEDIVPQVADRLRAFKGDEVAFLISPSTALEDVVALKDLADKLGAKVEYRVYGEDYLPVDGGVRDLSEIEDIGNVLVVGGDVGVSHPVLALHLAALKQNGVNVAVLSANDTFLGERASVFALLPVDKEESMVEKVLSGNIPSGLNLTDEEEACLRSMLSSDKLLIVVGVRASSQLRKKVYELKESKGWKALFLDRGTNAKGLASIGAYGDSVGSILDQAIDGKIKALVVSGVDLFATYPDYIKVKKALEHLDFLVVADLFFHETAAYSDFFLPLVSFAEDENGVVDLFWRVRRRRQAMQPKGDSQSLRKWLSQIAEVMGYSINTGLESVEIKKIEEPLFDAKGRKIENGKFVALVEDAFYRSARYAGWCFNFSEAADYPKAYLSIEDANGLGIGDGDKIIVFNEKGSFEFVASLREGQPKGSVVLDGGFERFPVNMLLSGSWVTTVDLKKA</sequence>
<dbReference type="KEGG" id="ttk:TST_0204"/>
<dbReference type="EMBL" id="AP013035">
    <property type="protein sequence ID" value="BAT71013.1"/>
    <property type="molecule type" value="Genomic_DNA"/>
</dbReference>
<dbReference type="Gene3D" id="3.30.200.210">
    <property type="match status" value="1"/>
</dbReference>
<dbReference type="GO" id="GO:0016020">
    <property type="term" value="C:membrane"/>
    <property type="evidence" value="ECO:0007669"/>
    <property type="project" value="InterPro"/>
</dbReference>
<dbReference type="InterPro" id="IPR000283">
    <property type="entry name" value="NADH_UbQ_OxRdtase_75kDa_su_CS"/>
</dbReference>
<dbReference type="GO" id="GO:0051539">
    <property type="term" value="F:4 iron, 4 sulfur cluster binding"/>
    <property type="evidence" value="ECO:0007669"/>
    <property type="project" value="UniProtKB-KW"/>
</dbReference>
<dbReference type="Gene3D" id="2.40.40.20">
    <property type="match status" value="1"/>
</dbReference>
<dbReference type="SUPFAM" id="SSF50692">
    <property type="entry name" value="ADC-like"/>
    <property type="match status" value="1"/>
</dbReference>
<keyword evidence="4" id="KW-0001">2Fe-2S</keyword>
<feature type="domain" description="4Fe-4S Mo/W bis-MGD-type" evidence="12">
    <location>
        <begin position="217"/>
        <end position="271"/>
    </location>
</feature>
<evidence type="ECO:0000313" key="14">
    <source>
        <dbReference type="EMBL" id="BAT71013.1"/>
    </source>
</evidence>
<dbReference type="Pfam" id="PF00384">
    <property type="entry name" value="Molybdopterin"/>
    <property type="match status" value="1"/>
</dbReference>
<dbReference type="InterPro" id="IPR006657">
    <property type="entry name" value="MoPterin_dinucl-bd_dom"/>
</dbReference>
<comment type="similarity">
    <text evidence="2">Belongs to the complex I 75 kDa subunit family.</text>
</comment>
<keyword evidence="8" id="KW-0411">Iron-sulfur</keyword>
<dbReference type="InterPro" id="IPR019574">
    <property type="entry name" value="NADH_UbQ_OxRdtase_Gsu_4Fe4S-bd"/>
</dbReference>
<dbReference type="InterPro" id="IPR006656">
    <property type="entry name" value="Mopterin_OxRdtase"/>
</dbReference>
<dbReference type="Pfam" id="PF04879">
    <property type="entry name" value="Molybdop_Fe4S4"/>
    <property type="match status" value="1"/>
</dbReference>
<dbReference type="GO" id="GO:0003954">
    <property type="term" value="F:NADH dehydrogenase activity"/>
    <property type="evidence" value="ECO:0007669"/>
    <property type="project" value="TreeGrafter"/>
</dbReference>
<dbReference type="InterPro" id="IPR001041">
    <property type="entry name" value="2Fe-2S_ferredoxin-type"/>
</dbReference>
<evidence type="ECO:0000259" key="13">
    <source>
        <dbReference type="PROSITE" id="PS51839"/>
    </source>
</evidence>
<evidence type="ECO:0000313" key="15">
    <source>
        <dbReference type="Proteomes" id="UP000063234"/>
    </source>
</evidence>
<keyword evidence="7" id="KW-0408">Iron</keyword>
<dbReference type="FunFam" id="3.10.20.740:FF:000001">
    <property type="entry name" value="NADH-quinone oxidoreductase subunit G"/>
    <property type="match status" value="1"/>
</dbReference>
<dbReference type="InterPro" id="IPR006963">
    <property type="entry name" value="Mopterin_OxRdtase_4Fe-4S_dom"/>
</dbReference>
<evidence type="ECO:0000259" key="12">
    <source>
        <dbReference type="PROSITE" id="PS51669"/>
    </source>
</evidence>
<keyword evidence="6" id="KW-1278">Translocase</keyword>
<dbReference type="GO" id="GO:0042773">
    <property type="term" value="P:ATP synthesis coupled electron transport"/>
    <property type="evidence" value="ECO:0007669"/>
    <property type="project" value="InterPro"/>
</dbReference>
<dbReference type="PROSITE" id="PS00641">
    <property type="entry name" value="COMPLEX1_75K_1"/>
    <property type="match status" value="1"/>
</dbReference>
<dbReference type="PROSITE" id="PS00643">
    <property type="entry name" value="COMPLEX1_75K_3"/>
    <property type="match status" value="1"/>
</dbReference>
<dbReference type="GO" id="GO:0046872">
    <property type="term" value="F:metal ion binding"/>
    <property type="evidence" value="ECO:0007669"/>
    <property type="project" value="UniProtKB-KW"/>
</dbReference>
<evidence type="ECO:0000256" key="4">
    <source>
        <dbReference type="ARBA" id="ARBA00022714"/>
    </source>
</evidence>
<dbReference type="InterPro" id="IPR009010">
    <property type="entry name" value="Asp_de-COase-like_dom_sf"/>
</dbReference>
<keyword evidence="3" id="KW-0004">4Fe-4S</keyword>
<keyword evidence="15" id="KW-1185">Reference proteome</keyword>
<dbReference type="PROSITE" id="PS51839">
    <property type="entry name" value="4FE4S_HC3"/>
    <property type="match status" value="1"/>
</dbReference>
<dbReference type="InterPro" id="IPR054351">
    <property type="entry name" value="NADH_UbQ_OxRdtase_ferredoxin"/>
</dbReference>
<dbReference type="GO" id="GO:0048038">
    <property type="term" value="F:quinone binding"/>
    <property type="evidence" value="ECO:0007669"/>
    <property type="project" value="UniProtKB-KW"/>
</dbReference>
<name>A0A0S3QRR4_THET7</name>
<dbReference type="SUPFAM" id="SSF54862">
    <property type="entry name" value="4Fe-4S ferredoxins"/>
    <property type="match status" value="1"/>
</dbReference>
<dbReference type="Gene3D" id="3.40.50.740">
    <property type="match status" value="1"/>
</dbReference>
<feature type="domain" description="4Fe-4S His(Cys)3-ligated-type" evidence="13">
    <location>
        <begin position="80"/>
        <end position="119"/>
    </location>
</feature>
<dbReference type="EC" id="1.6.5.3" evidence="14"/>
<dbReference type="PATRIC" id="fig|1298851.3.peg.209"/>
<dbReference type="Pfam" id="PF13510">
    <property type="entry name" value="Fer2_4"/>
    <property type="match status" value="1"/>
</dbReference>
<dbReference type="Gene3D" id="3.10.20.740">
    <property type="match status" value="1"/>
</dbReference>
<organism evidence="14 15">
    <name type="scientific">Thermosulfidibacter takaii (strain DSM 17441 / JCM 13301 / NBRC 103674 / ABI70S6)</name>
    <dbReference type="NCBI Taxonomy" id="1298851"/>
    <lineage>
        <taxon>Bacteria</taxon>
        <taxon>Pseudomonadati</taxon>
        <taxon>Thermosulfidibacterota</taxon>
        <taxon>Thermosulfidibacteria</taxon>
        <taxon>Thermosulfidibacterales</taxon>
        <taxon>Thermosulfidibacteraceae</taxon>
    </lineage>
</organism>
<evidence type="ECO:0000259" key="11">
    <source>
        <dbReference type="PROSITE" id="PS51085"/>
    </source>
</evidence>
<comment type="cofactor">
    <cofactor evidence="1">
        <name>[4Fe-4S] cluster</name>
        <dbReference type="ChEBI" id="CHEBI:49883"/>
    </cofactor>
</comment>
<accession>A0A0S3QRR4</accession>
<evidence type="ECO:0000256" key="2">
    <source>
        <dbReference type="ARBA" id="ARBA00005404"/>
    </source>
</evidence>
<dbReference type="CDD" id="cd00207">
    <property type="entry name" value="fer2"/>
    <property type="match status" value="1"/>
</dbReference>
<dbReference type="InterPro" id="IPR036010">
    <property type="entry name" value="2Fe-2S_ferredoxin-like_sf"/>
</dbReference>
<dbReference type="SMART" id="SM00926">
    <property type="entry name" value="Molybdop_Fe4S4"/>
    <property type="match status" value="1"/>
</dbReference>
<keyword evidence="14" id="KW-0560">Oxidoreductase</keyword>
<dbReference type="Pfam" id="PF22117">
    <property type="entry name" value="Fer4_Nqo3"/>
    <property type="match status" value="1"/>
</dbReference>
<dbReference type="PANTHER" id="PTHR43105:SF13">
    <property type="entry name" value="NADH-UBIQUINONE OXIDOREDUCTASE 75 KDA SUBUNIT, MITOCHONDRIAL"/>
    <property type="match status" value="1"/>
</dbReference>
<dbReference type="Pfam" id="PF01568">
    <property type="entry name" value="Molydop_binding"/>
    <property type="match status" value="1"/>
</dbReference>
<evidence type="ECO:0000256" key="10">
    <source>
        <dbReference type="ARBA" id="ARBA00034078"/>
    </source>
</evidence>
<dbReference type="GO" id="GO:0043546">
    <property type="term" value="F:molybdopterin cofactor binding"/>
    <property type="evidence" value="ECO:0007669"/>
    <property type="project" value="InterPro"/>
</dbReference>
<keyword evidence="5" id="KW-0479">Metal-binding</keyword>
<protein>
    <submittedName>
        <fullName evidence="14">NADH-quinone oxidoreductase subunit G</fullName>
        <ecNumber evidence="14">1.6.5.3</ecNumber>
    </submittedName>
</protein>
<gene>
    <name evidence="14" type="primary">nuoG</name>
    <name evidence="14" type="ORF">TST_0204</name>
</gene>
<dbReference type="SUPFAM" id="SSF54292">
    <property type="entry name" value="2Fe-2S ferredoxin-like"/>
    <property type="match status" value="1"/>
</dbReference>